<organism evidence="1 2">
    <name type="scientific">Tenacibaculum adriaticum</name>
    <dbReference type="NCBI Taxonomy" id="413713"/>
    <lineage>
        <taxon>Bacteria</taxon>
        <taxon>Pseudomonadati</taxon>
        <taxon>Bacteroidota</taxon>
        <taxon>Flavobacteriia</taxon>
        <taxon>Flavobacteriales</taxon>
        <taxon>Flavobacteriaceae</taxon>
        <taxon>Tenacibaculum</taxon>
    </lineage>
</organism>
<evidence type="ECO:0000313" key="1">
    <source>
        <dbReference type="EMBL" id="TYP99854.1"/>
    </source>
</evidence>
<reference evidence="1 2" key="1">
    <citation type="submission" date="2019-07" db="EMBL/GenBank/DDBJ databases">
        <title>Genomic Encyclopedia of Type Strains, Phase IV (KMG-IV): sequencing the most valuable type-strain genomes for metagenomic binning, comparative biology and taxonomic classification.</title>
        <authorList>
            <person name="Goeker M."/>
        </authorList>
    </citation>
    <scope>NUCLEOTIDE SEQUENCE [LARGE SCALE GENOMIC DNA]</scope>
    <source>
        <strain evidence="1 2">DSM 18961</strain>
    </source>
</reference>
<dbReference type="Proteomes" id="UP000323136">
    <property type="component" value="Unassembled WGS sequence"/>
</dbReference>
<dbReference type="EMBL" id="VNIA01000001">
    <property type="protein sequence ID" value="TYP99854.1"/>
    <property type="molecule type" value="Genomic_DNA"/>
</dbReference>
<keyword evidence="2" id="KW-1185">Reference proteome</keyword>
<proteinExistence type="predicted"/>
<dbReference type="RefSeq" id="WP_148868555.1">
    <property type="nucleotide sequence ID" value="NZ_VNIA01000001.1"/>
</dbReference>
<comment type="caution">
    <text evidence="1">The sequence shown here is derived from an EMBL/GenBank/DDBJ whole genome shotgun (WGS) entry which is preliminary data.</text>
</comment>
<accession>A0A5S5DVV8</accession>
<evidence type="ECO:0000313" key="2">
    <source>
        <dbReference type="Proteomes" id="UP000323136"/>
    </source>
</evidence>
<sequence>MKDTLEYKILKHLKDNDNGEYIDVSELSDDKKLLRIKLNGISKEKLISYSGGIDMRFGDGDNIKVDHIKAKIEFKGIEYLNKLETENKNITNNFNNSTISQLNQESNFSNSLTNINPTATQEKKSLIVKFWKLITENKLISGIILVVITEEITIGKIWKLTTHLF</sequence>
<dbReference type="AlphaFoldDB" id="A0A5S5DVV8"/>
<protein>
    <submittedName>
        <fullName evidence="1">Uncharacterized protein</fullName>
    </submittedName>
</protein>
<gene>
    <name evidence="1" type="ORF">C7447_101459</name>
</gene>
<dbReference type="OrthoDB" id="1452525at2"/>
<name>A0A5S5DVV8_9FLAO</name>